<comment type="caution">
    <text evidence="2">The sequence shown here is derived from an EMBL/GenBank/DDBJ whole genome shotgun (WGS) entry which is preliminary data.</text>
</comment>
<sequence length="270" mass="29410">MTLRLWGVRGSTPAAGPETERYGGETTSMELEIGGRSVLIDCGSGARALGRRLTSSAAADIDILFSHFHLDHICGLPFFAPAYNPAATLRLWAGHLEGEQDPKDVLCRVMSPPIFPVAFDHLAACRCLTFAPPKTLHLGGGIDVETLALNHPNGAVGYRFRSGGRTLVTVTDHEHGNAAIDAAVEDFVRGADVMIYDGMFDDSEYNAHVGWGHSTWQEGLKLAERAGVHRPVIFHHHPDRSDEALDNYAMEAERRFPGARFARQGAEITL</sequence>
<proteinExistence type="predicted"/>
<dbReference type="Proteomes" id="UP001378188">
    <property type="component" value="Unassembled WGS sequence"/>
</dbReference>
<reference evidence="2 3" key="1">
    <citation type="submission" date="2024-02" db="EMBL/GenBank/DDBJ databases">
        <title>Genome analysis and characterization of Microbaculum marinisediminis sp. nov., isolated from marine sediment.</title>
        <authorList>
            <person name="Du Z.-J."/>
            <person name="Ye Y.-Q."/>
            <person name="Zhang Z.-R."/>
            <person name="Yuan S.-M."/>
            <person name="Zhang X.-Y."/>
        </authorList>
    </citation>
    <scope>NUCLEOTIDE SEQUENCE [LARGE SCALE GENOMIC DNA]</scope>
    <source>
        <strain evidence="2 3">SDUM1044001</strain>
    </source>
</reference>
<dbReference type="AlphaFoldDB" id="A0AAW9RU00"/>
<dbReference type="InterPro" id="IPR036866">
    <property type="entry name" value="RibonucZ/Hydroxyglut_hydro"/>
</dbReference>
<keyword evidence="3" id="KW-1185">Reference proteome</keyword>
<dbReference type="InterPro" id="IPR001279">
    <property type="entry name" value="Metallo-B-lactamas"/>
</dbReference>
<dbReference type="EMBL" id="JAZHOF010000005">
    <property type="protein sequence ID" value="MEJ8572428.1"/>
    <property type="molecule type" value="Genomic_DNA"/>
</dbReference>
<dbReference type="Pfam" id="PF12706">
    <property type="entry name" value="Lactamase_B_2"/>
    <property type="match status" value="1"/>
</dbReference>
<dbReference type="SUPFAM" id="SSF56281">
    <property type="entry name" value="Metallo-hydrolase/oxidoreductase"/>
    <property type="match status" value="1"/>
</dbReference>
<dbReference type="PANTHER" id="PTHR42663:SF4">
    <property type="entry name" value="SLL1036 PROTEIN"/>
    <property type="match status" value="1"/>
</dbReference>
<dbReference type="Gene3D" id="3.60.15.10">
    <property type="entry name" value="Ribonuclease Z/Hydroxyacylglutathione hydrolase-like"/>
    <property type="match status" value="1"/>
</dbReference>
<feature type="domain" description="Metallo-beta-lactamase" evidence="1">
    <location>
        <begin position="36"/>
        <end position="236"/>
    </location>
</feature>
<name>A0AAW9RU00_9HYPH</name>
<evidence type="ECO:0000313" key="2">
    <source>
        <dbReference type="EMBL" id="MEJ8572428.1"/>
    </source>
</evidence>
<dbReference type="CDD" id="cd07715">
    <property type="entry name" value="TaR3-like_MBL-fold"/>
    <property type="match status" value="1"/>
</dbReference>
<gene>
    <name evidence="2" type="ORF">V3328_13135</name>
</gene>
<evidence type="ECO:0000313" key="3">
    <source>
        <dbReference type="Proteomes" id="UP001378188"/>
    </source>
</evidence>
<evidence type="ECO:0000259" key="1">
    <source>
        <dbReference type="Pfam" id="PF12706"/>
    </source>
</evidence>
<dbReference type="RefSeq" id="WP_340330131.1">
    <property type="nucleotide sequence ID" value="NZ_JAZHOF010000005.1"/>
</dbReference>
<protein>
    <submittedName>
        <fullName evidence="2">MBL fold metallo-hydrolase</fullName>
    </submittedName>
</protein>
<accession>A0AAW9RU00</accession>
<dbReference type="PANTHER" id="PTHR42663">
    <property type="entry name" value="HYDROLASE C777.06C-RELATED-RELATED"/>
    <property type="match status" value="1"/>
</dbReference>
<organism evidence="2 3">
    <name type="scientific">Microbaculum marinum</name>
    <dbReference type="NCBI Taxonomy" id="1764581"/>
    <lineage>
        <taxon>Bacteria</taxon>
        <taxon>Pseudomonadati</taxon>
        <taxon>Pseudomonadota</taxon>
        <taxon>Alphaproteobacteria</taxon>
        <taxon>Hyphomicrobiales</taxon>
        <taxon>Tepidamorphaceae</taxon>
        <taxon>Microbaculum</taxon>
    </lineage>
</organism>